<name>A0A0E0J624_ORYNI</name>
<dbReference type="AlphaFoldDB" id="A0A0E0J624"/>
<evidence type="ECO:0000313" key="3">
    <source>
        <dbReference type="Proteomes" id="UP000006591"/>
    </source>
</evidence>
<feature type="region of interest" description="Disordered" evidence="1">
    <location>
        <begin position="126"/>
        <end position="196"/>
    </location>
</feature>
<dbReference type="HOGENOM" id="CLU_1392179_0_0_1"/>
<feature type="compositionally biased region" description="Acidic residues" evidence="1">
    <location>
        <begin position="187"/>
        <end position="196"/>
    </location>
</feature>
<keyword evidence="3" id="KW-1185">Reference proteome</keyword>
<protein>
    <submittedName>
        <fullName evidence="2">Uncharacterized protein</fullName>
    </submittedName>
</protein>
<accession>A0A0E0J624</accession>
<feature type="compositionally biased region" description="Gly residues" evidence="1">
    <location>
        <begin position="167"/>
        <end position="178"/>
    </location>
</feature>
<dbReference type="Gramene" id="ONIVA12G00920.1">
    <property type="protein sequence ID" value="ONIVA12G00920.1"/>
    <property type="gene ID" value="ONIVA12G00920"/>
</dbReference>
<dbReference type="Proteomes" id="UP000006591">
    <property type="component" value="Chromosome 12"/>
</dbReference>
<reference evidence="2" key="2">
    <citation type="submission" date="2018-04" db="EMBL/GenBank/DDBJ databases">
        <title>OnivRS2 (Oryza nivara Reference Sequence Version 2).</title>
        <authorList>
            <person name="Zhang J."/>
            <person name="Kudrna D."/>
            <person name="Lee S."/>
            <person name="Talag J."/>
            <person name="Rajasekar S."/>
            <person name="Welchert J."/>
            <person name="Hsing Y.-I."/>
            <person name="Wing R.A."/>
        </authorList>
    </citation>
    <scope>NUCLEOTIDE SEQUENCE [LARGE SCALE GENOMIC DNA]</scope>
    <source>
        <strain evidence="2">SL10</strain>
    </source>
</reference>
<feature type="compositionally biased region" description="Basic and acidic residues" evidence="1">
    <location>
        <begin position="143"/>
        <end position="166"/>
    </location>
</feature>
<proteinExistence type="predicted"/>
<organism evidence="2">
    <name type="scientific">Oryza nivara</name>
    <name type="common">Indian wild rice</name>
    <name type="synonym">Oryza sativa f. spontanea</name>
    <dbReference type="NCBI Taxonomy" id="4536"/>
    <lineage>
        <taxon>Eukaryota</taxon>
        <taxon>Viridiplantae</taxon>
        <taxon>Streptophyta</taxon>
        <taxon>Embryophyta</taxon>
        <taxon>Tracheophyta</taxon>
        <taxon>Spermatophyta</taxon>
        <taxon>Magnoliopsida</taxon>
        <taxon>Liliopsida</taxon>
        <taxon>Poales</taxon>
        <taxon>Poaceae</taxon>
        <taxon>BOP clade</taxon>
        <taxon>Oryzoideae</taxon>
        <taxon>Oryzeae</taxon>
        <taxon>Oryzinae</taxon>
        <taxon>Oryza</taxon>
    </lineage>
</organism>
<sequence>MPTLRCVLGNLQIKLESHDQSELGAVAALLATHGHLRDAEHEMAIRVRHRVALEHAQDGHPPGDPSARVQRHRPAHHVGDELREVAGEAVGLQGERHGDVGVPTARDSARVDLGVADVGAPVGEVGVAPRGVGEGGRVGVVHRHGDEERDVELDRHGREGEARGEAGEAGGDEVGGGVADAEHREEEDQEGDGQDE</sequence>
<evidence type="ECO:0000256" key="1">
    <source>
        <dbReference type="SAM" id="MobiDB-lite"/>
    </source>
</evidence>
<reference evidence="2" key="1">
    <citation type="submission" date="2015-04" db="UniProtKB">
        <authorList>
            <consortium name="EnsemblPlants"/>
        </authorList>
    </citation>
    <scope>IDENTIFICATION</scope>
    <source>
        <strain evidence="2">SL10</strain>
    </source>
</reference>
<dbReference type="EnsemblPlants" id="ONIVA12G00920.1">
    <property type="protein sequence ID" value="ONIVA12G00920.1"/>
    <property type="gene ID" value="ONIVA12G00920"/>
</dbReference>
<evidence type="ECO:0000313" key="2">
    <source>
        <dbReference type="EnsemblPlants" id="ONIVA12G00920.1"/>
    </source>
</evidence>